<dbReference type="KEGG" id="bcel:BcellWH2_03907"/>
<protein>
    <submittedName>
        <fullName evidence="2">Peptidoglycan-N-acetylglucosamine deacetylase</fullName>
        <ecNumber evidence="2">3.5.1.104</ecNumber>
    </submittedName>
</protein>
<dbReference type="EMBL" id="CP012801">
    <property type="protein sequence ID" value="ALJ61128.1"/>
    <property type="molecule type" value="Genomic_DNA"/>
</dbReference>
<evidence type="ECO:0000259" key="1">
    <source>
        <dbReference type="PROSITE" id="PS51677"/>
    </source>
</evidence>
<dbReference type="GO" id="GO:0005975">
    <property type="term" value="P:carbohydrate metabolic process"/>
    <property type="evidence" value="ECO:0007669"/>
    <property type="project" value="InterPro"/>
</dbReference>
<proteinExistence type="predicted"/>
<dbReference type="InterPro" id="IPR050248">
    <property type="entry name" value="Polysacc_deacetylase_ArnD"/>
</dbReference>
<dbReference type="Proteomes" id="UP000061809">
    <property type="component" value="Chromosome"/>
</dbReference>
<dbReference type="RefSeq" id="WP_029427253.1">
    <property type="nucleotide sequence ID" value="NZ_CP012801.1"/>
</dbReference>
<dbReference type="GO" id="GO:0016810">
    <property type="term" value="F:hydrolase activity, acting on carbon-nitrogen (but not peptide) bonds"/>
    <property type="evidence" value="ECO:0007669"/>
    <property type="project" value="InterPro"/>
</dbReference>
<feature type="domain" description="NodB homology" evidence="1">
    <location>
        <begin position="38"/>
        <end position="216"/>
    </location>
</feature>
<dbReference type="AlphaFoldDB" id="A0A0P0GFW7"/>
<name>A0A0P0GFW7_9BACE</name>
<evidence type="ECO:0000313" key="2">
    <source>
        <dbReference type="EMBL" id="ALJ61128.1"/>
    </source>
</evidence>
<dbReference type="CDD" id="cd10917">
    <property type="entry name" value="CE4_NodB_like_6s_7s"/>
    <property type="match status" value="1"/>
</dbReference>
<keyword evidence="2" id="KW-0378">Hydrolase</keyword>
<dbReference type="PATRIC" id="fig|246787.4.peg.4043"/>
<evidence type="ECO:0000313" key="3">
    <source>
        <dbReference type="Proteomes" id="UP000061809"/>
    </source>
</evidence>
<dbReference type="PANTHER" id="PTHR10587:SF137">
    <property type="entry name" value="4-DEOXY-4-FORMAMIDO-L-ARABINOSE-PHOSPHOUNDECAPRENOL DEFORMYLASE ARND-RELATED"/>
    <property type="match status" value="1"/>
</dbReference>
<accession>A0A0P0GFW7</accession>
<dbReference type="SUPFAM" id="SSF88713">
    <property type="entry name" value="Glycoside hydrolase/deacetylase"/>
    <property type="match status" value="1"/>
</dbReference>
<reference evidence="2 3" key="1">
    <citation type="journal article" date="2015" name="Science">
        <title>Genetic determinants of in vivo fitness and diet responsiveness in multiple human gut Bacteroides.</title>
        <authorList>
            <person name="Wu M."/>
            <person name="McNulty N.P."/>
            <person name="Rodionov D.A."/>
            <person name="Khoroshkin M.S."/>
            <person name="Griffin N.W."/>
            <person name="Cheng J."/>
            <person name="Latreille P."/>
            <person name="Kerstetter R.A."/>
            <person name="Terrapon N."/>
            <person name="Henrissat B."/>
            <person name="Osterman A.L."/>
            <person name="Gordon J.I."/>
        </authorList>
    </citation>
    <scope>NUCLEOTIDE SEQUENCE [LARGE SCALE GENOMIC DNA]</scope>
    <source>
        <strain evidence="2 3">WH2</strain>
    </source>
</reference>
<dbReference type="InterPro" id="IPR002509">
    <property type="entry name" value="NODB_dom"/>
</dbReference>
<dbReference type="Gene3D" id="3.20.20.370">
    <property type="entry name" value="Glycoside hydrolase/deacetylase"/>
    <property type="match status" value="1"/>
</dbReference>
<dbReference type="Pfam" id="PF01522">
    <property type="entry name" value="Polysacc_deac_1"/>
    <property type="match status" value="1"/>
</dbReference>
<dbReference type="PANTHER" id="PTHR10587">
    <property type="entry name" value="GLYCOSYL TRANSFERASE-RELATED"/>
    <property type="match status" value="1"/>
</dbReference>
<gene>
    <name evidence="2" type="primary">pgdA_2</name>
    <name evidence="2" type="ORF">BcellWH2_03907</name>
</gene>
<sequence>MIVEILITLLIIFLVYASCNIRSNIYLKVFCKKQTEDKIVAITFDDGPDPVQTPKVLQVLKEQQILACFFCIGHKVEENEELIRQIINEGHLIGNHSFTHTNHFPLYSLSRMKKDLQACQFALERVTSQKIKLFRPPFGVTNPTIAKAVRILGYTPVGWNIRTLDTLQPSKEKVLKRIQKRLRPGSIILLHDRMPDSDLLLKEILNLIKEQGYTVVRLDSML</sequence>
<dbReference type="PROSITE" id="PS51677">
    <property type="entry name" value="NODB"/>
    <property type="match status" value="1"/>
</dbReference>
<dbReference type="InterPro" id="IPR011330">
    <property type="entry name" value="Glyco_hydro/deAcase_b/a-brl"/>
</dbReference>
<organism evidence="2 3">
    <name type="scientific">Bacteroides cellulosilyticus</name>
    <dbReference type="NCBI Taxonomy" id="246787"/>
    <lineage>
        <taxon>Bacteria</taxon>
        <taxon>Pseudomonadati</taxon>
        <taxon>Bacteroidota</taxon>
        <taxon>Bacteroidia</taxon>
        <taxon>Bacteroidales</taxon>
        <taxon>Bacteroidaceae</taxon>
        <taxon>Bacteroides</taxon>
    </lineage>
</organism>
<dbReference type="EC" id="3.5.1.104" evidence="2"/>